<dbReference type="Proteomes" id="UP000027583">
    <property type="component" value="Unassembled WGS sequence"/>
</dbReference>
<dbReference type="SUPFAM" id="SSF55681">
    <property type="entry name" value="Class II aaRS and biotin synthetases"/>
    <property type="match status" value="1"/>
</dbReference>
<dbReference type="GO" id="GO:0005737">
    <property type="term" value="C:cytoplasm"/>
    <property type="evidence" value="ECO:0007669"/>
    <property type="project" value="UniProtKB-SubCell"/>
</dbReference>
<comment type="function">
    <text evidence="4 5 6">Catalyzes the transfer of endogenously produced octanoic acid from octanoyl-acyl-carrier-protein onto the lipoyl domains of lipoate-dependent enzymes. Lipoyl-ACP can also act as a substrate although octanoyl-ACP is likely to be the physiological substrate.</text>
</comment>
<dbReference type="NCBIfam" id="NF010921">
    <property type="entry name" value="PRK14341.1"/>
    <property type="match status" value="1"/>
</dbReference>
<dbReference type="NCBIfam" id="TIGR00214">
    <property type="entry name" value="lipB"/>
    <property type="match status" value="1"/>
</dbReference>
<evidence type="ECO:0000256" key="5">
    <source>
        <dbReference type="HAMAP-Rule" id="MF_00013"/>
    </source>
</evidence>
<evidence type="ECO:0000256" key="9">
    <source>
        <dbReference type="PIRSR" id="PIRSR016262-3"/>
    </source>
</evidence>
<dbReference type="HAMAP" id="MF_00013">
    <property type="entry name" value="LipB"/>
    <property type="match status" value="1"/>
</dbReference>
<evidence type="ECO:0000256" key="7">
    <source>
        <dbReference type="PIRSR" id="PIRSR016262-1"/>
    </source>
</evidence>
<evidence type="ECO:0000259" key="10">
    <source>
        <dbReference type="PROSITE" id="PS51733"/>
    </source>
</evidence>
<dbReference type="Gene3D" id="3.30.930.10">
    <property type="entry name" value="Bira Bifunctional Protein, Domain 2"/>
    <property type="match status" value="1"/>
</dbReference>
<name>A0A060QEJ2_9PROT</name>
<gene>
    <name evidence="5" type="primary">lipB</name>
    <name evidence="11" type="ORF">ASAP_1300</name>
</gene>
<keyword evidence="2 5" id="KW-0808">Transferase</keyword>
<dbReference type="CDD" id="cd16444">
    <property type="entry name" value="LipB"/>
    <property type="match status" value="1"/>
</dbReference>
<dbReference type="UniPathway" id="UPA00538">
    <property type="reaction ID" value="UER00592"/>
</dbReference>
<comment type="pathway">
    <text evidence="1 5 6">Protein modification; protein lipoylation via endogenous pathway; protein N(6)-(lipoyl)lysine from octanoyl-[acyl-carrier-protein]: step 1/2.</text>
</comment>
<feature type="binding site" evidence="5 8">
    <location>
        <begin position="161"/>
        <end position="163"/>
    </location>
    <ligand>
        <name>substrate</name>
    </ligand>
</feature>
<reference evidence="11 12" key="1">
    <citation type="journal article" date="2014" name="Genome Biol. Evol.">
        <title>Acetic acid bacteria genomes reveal functional traits for adaptation to life in insect guts.</title>
        <authorList>
            <person name="Chouaia B."/>
            <person name="Gaiarsa S."/>
            <person name="Crotti E."/>
            <person name="Comandatore F."/>
            <person name="Degli Esposti M."/>
            <person name="Ricci I."/>
            <person name="Alma A."/>
            <person name="Favia G."/>
            <person name="Bandi C."/>
            <person name="Daffonchio D."/>
        </authorList>
    </citation>
    <scope>NUCLEOTIDE SEQUENCE [LARGE SCALE GENOMIC DNA]</scope>
    <source>
        <strain evidence="11 12">SF2.1</strain>
    </source>
</reference>
<feature type="domain" description="BPL/LPL catalytic" evidence="10">
    <location>
        <begin position="44"/>
        <end position="230"/>
    </location>
</feature>
<dbReference type="InterPro" id="IPR004143">
    <property type="entry name" value="BPL_LPL_catalytic"/>
</dbReference>
<dbReference type="GO" id="GO:0033819">
    <property type="term" value="F:lipoyl(octanoyl) transferase activity"/>
    <property type="evidence" value="ECO:0007669"/>
    <property type="project" value="UniProtKB-EC"/>
</dbReference>
<dbReference type="RefSeq" id="WP_023977449.1">
    <property type="nucleotide sequence ID" value="NZ_CBLX010000009.1"/>
</dbReference>
<dbReference type="InterPro" id="IPR045864">
    <property type="entry name" value="aa-tRNA-synth_II/BPL/LPL"/>
</dbReference>
<comment type="caution">
    <text evidence="11">The sequence shown here is derived from an EMBL/GenBank/DDBJ whole genome shotgun (WGS) entry which is preliminary data.</text>
</comment>
<dbReference type="GO" id="GO:0009249">
    <property type="term" value="P:protein lipoylation"/>
    <property type="evidence" value="ECO:0007669"/>
    <property type="project" value="InterPro"/>
</dbReference>
<evidence type="ECO:0000313" key="11">
    <source>
        <dbReference type="EMBL" id="CDG39345.1"/>
    </source>
</evidence>
<reference evidence="11 12" key="2">
    <citation type="journal article" date="2014" name="PLoS ONE">
        <title>Evolution of mitochondria reconstructed from the energy metabolism of living bacteria.</title>
        <authorList>
            <person name="Degli Esposti M."/>
            <person name="Chouaia B."/>
            <person name="Comandatore F."/>
            <person name="Crotti E."/>
            <person name="Sassera D."/>
            <person name="Lievens P.M."/>
            <person name="Daffonchio D."/>
            <person name="Bandi C."/>
        </authorList>
    </citation>
    <scope>NUCLEOTIDE SEQUENCE [LARGE SCALE GENOMIC DNA]</scope>
    <source>
        <strain evidence="11 12">SF2.1</strain>
    </source>
</reference>
<dbReference type="EMBL" id="CBLX010000009">
    <property type="protein sequence ID" value="CDG39345.1"/>
    <property type="molecule type" value="Genomic_DNA"/>
</dbReference>
<dbReference type="PROSITE" id="PS01313">
    <property type="entry name" value="LIPB"/>
    <property type="match status" value="1"/>
</dbReference>
<evidence type="ECO:0000256" key="2">
    <source>
        <dbReference type="ARBA" id="ARBA00022679"/>
    </source>
</evidence>
<feature type="site" description="Lowers pKa of active site Cys" evidence="5 9">
    <location>
        <position position="158"/>
    </location>
</feature>
<comment type="catalytic activity">
    <reaction evidence="5 6">
        <text>octanoyl-[ACP] + L-lysyl-[protein] = N(6)-octanoyl-L-lysyl-[protein] + holo-[ACP] + H(+)</text>
        <dbReference type="Rhea" id="RHEA:17665"/>
        <dbReference type="Rhea" id="RHEA-COMP:9636"/>
        <dbReference type="Rhea" id="RHEA-COMP:9685"/>
        <dbReference type="Rhea" id="RHEA-COMP:9752"/>
        <dbReference type="Rhea" id="RHEA-COMP:9928"/>
        <dbReference type="ChEBI" id="CHEBI:15378"/>
        <dbReference type="ChEBI" id="CHEBI:29969"/>
        <dbReference type="ChEBI" id="CHEBI:64479"/>
        <dbReference type="ChEBI" id="CHEBI:78463"/>
        <dbReference type="ChEBI" id="CHEBI:78809"/>
        <dbReference type="EC" id="2.3.1.181"/>
    </reaction>
</comment>
<dbReference type="InterPro" id="IPR000544">
    <property type="entry name" value="Octanoyltransferase"/>
</dbReference>
<evidence type="ECO:0000256" key="8">
    <source>
        <dbReference type="PIRSR" id="PIRSR016262-2"/>
    </source>
</evidence>
<comment type="subcellular location">
    <subcellularLocation>
        <location evidence="5">Cytoplasm</location>
    </subcellularLocation>
</comment>
<dbReference type="PANTHER" id="PTHR10993">
    <property type="entry name" value="OCTANOYLTRANSFERASE"/>
    <property type="match status" value="1"/>
</dbReference>
<feature type="binding site" evidence="5 8">
    <location>
        <begin position="174"/>
        <end position="176"/>
    </location>
    <ligand>
        <name>substrate</name>
    </ligand>
</feature>
<evidence type="ECO:0000256" key="4">
    <source>
        <dbReference type="ARBA" id="ARBA00024732"/>
    </source>
</evidence>
<sequence length="234" mass="26137">MTDDQAIVHETIFEKISTKFEKELVSYETALGTMQQRAAAIRAGEKSELLWFLEHPRLYTAGTSAKATDLINPEGLPTFEAGRGGQWTYHGPGQRIIYTMLDLQQPHDPTPPRDLRAFVQSLERWIIASLAQLGIKSRTECGRIGVWTNDPITGEETKIAALGIRVSRWVSWHGVAINFDPDLEDFSGIVPCGIREFGVTSIRRFDSDLTMGDLDQALLTCWPQFFGAIPTLAD</sequence>
<dbReference type="EC" id="2.3.1.181" evidence="5 6"/>
<feature type="binding site" evidence="5 8">
    <location>
        <begin position="83"/>
        <end position="90"/>
    </location>
    <ligand>
        <name>substrate</name>
    </ligand>
</feature>
<evidence type="ECO:0000313" key="12">
    <source>
        <dbReference type="Proteomes" id="UP000027583"/>
    </source>
</evidence>
<dbReference type="eggNOG" id="COG0321">
    <property type="taxonomic scope" value="Bacteria"/>
</dbReference>
<dbReference type="PROSITE" id="PS51733">
    <property type="entry name" value="BPL_LPL_CATALYTIC"/>
    <property type="match status" value="1"/>
</dbReference>
<keyword evidence="3 5" id="KW-0012">Acyltransferase</keyword>
<protein>
    <recommendedName>
        <fullName evidence="5 6">Octanoyltransferase</fullName>
        <ecNumber evidence="5 6">2.3.1.181</ecNumber>
    </recommendedName>
    <alternativeName>
        <fullName evidence="5">Lipoate-protein ligase B</fullName>
    </alternativeName>
    <alternativeName>
        <fullName evidence="5">Lipoyl/octanoyl transferase</fullName>
    </alternativeName>
    <alternativeName>
        <fullName evidence="5">Octanoyl-[acyl-carrier-protein]-protein N-octanoyltransferase</fullName>
    </alternativeName>
</protein>
<evidence type="ECO:0000256" key="1">
    <source>
        <dbReference type="ARBA" id="ARBA00004821"/>
    </source>
</evidence>
<comment type="similarity">
    <text evidence="5 6">Belongs to the LipB family.</text>
</comment>
<organism evidence="11 12">
    <name type="scientific">Asaia bogorensis</name>
    <dbReference type="NCBI Taxonomy" id="91915"/>
    <lineage>
        <taxon>Bacteria</taxon>
        <taxon>Pseudomonadati</taxon>
        <taxon>Pseudomonadota</taxon>
        <taxon>Alphaproteobacteria</taxon>
        <taxon>Acetobacterales</taxon>
        <taxon>Acetobacteraceae</taxon>
        <taxon>Asaia</taxon>
    </lineage>
</organism>
<proteinExistence type="inferred from homology"/>
<dbReference type="PIRSF" id="PIRSF016262">
    <property type="entry name" value="LPLase"/>
    <property type="match status" value="1"/>
</dbReference>
<evidence type="ECO:0000256" key="3">
    <source>
        <dbReference type="ARBA" id="ARBA00023315"/>
    </source>
</evidence>
<comment type="miscellaneous">
    <text evidence="5">In the reaction, the free carboxyl group of octanoic acid is attached via an amide linkage to the epsilon-amino group of a specific lysine residue of lipoyl domains of lipoate-dependent enzymes.</text>
</comment>
<keyword evidence="5" id="KW-0963">Cytoplasm</keyword>
<evidence type="ECO:0000256" key="6">
    <source>
        <dbReference type="PIRNR" id="PIRNR016262"/>
    </source>
</evidence>
<dbReference type="AlphaFoldDB" id="A0A060QEJ2"/>
<dbReference type="Pfam" id="PF21948">
    <property type="entry name" value="LplA-B_cat"/>
    <property type="match status" value="1"/>
</dbReference>
<accession>A0A060QEJ2</accession>
<dbReference type="PANTHER" id="PTHR10993:SF7">
    <property type="entry name" value="LIPOYLTRANSFERASE 2, MITOCHONDRIAL-RELATED"/>
    <property type="match status" value="1"/>
</dbReference>
<feature type="active site" description="Acyl-thioester intermediate" evidence="5 7">
    <location>
        <position position="192"/>
    </location>
</feature>
<dbReference type="InterPro" id="IPR020605">
    <property type="entry name" value="Octanoyltransferase_CS"/>
</dbReference>